<evidence type="ECO:0000313" key="3">
    <source>
        <dbReference type="Proteomes" id="UP001177140"/>
    </source>
</evidence>
<organism evidence="2 3">
    <name type="scientific">Papaver nudicaule</name>
    <name type="common">Iceland poppy</name>
    <dbReference type="NCBI Taxonomy" id="74823"/>
    <lineage>
        <taxon>Eukaryota</taxon>
        <taxon>Viridiplantae</taxon>
        <taxon>Streptophyta</taxon>
        <taxon>Embryophyta</taxon>
        <taxon>Tracheophyta</taxon>
        <taxon>Spermatophyta</taxon>
        <taxon>Magnoliopsida</taxon>
        <taxon>Ranunculales</taxon>
        <taxon>Papaveraceae</taxon>
        <taxon>Papaveroideae</taxon>
        <taxon>Papaver</taxon>
    </lineage>
</organism>
<dbReference type="EMBL" id="JAJJMA010041116">
    <property type="protein sequence ID" value="MCL7025059.1"/>
    <property type="molecule type" value="Genomic_DNA"/>
</dbReference>
<keyword evidence="3" id="KW-1185">Reference proteome</keyword>
<dbReference type="PANTHER" id="PTHR36317">
    <property type="entry name" value="PROTEIN MULTIPLE CHLOROPLAST DIVISION SITE 1"/>
    <property type="match status" value="1"/>
</dbReference>
<dbReference type="Proteomes" id="UP001177140">
    <property type="component" value="Unassembled WGS sequence"/>
</dbReference>
<dbReference type="PANTHER" id="PTHR36317:SF1">
    <property type="entry name" value="PROTEIN MULTIPLE CHLOROPLAST DIVISION SITE 1"/>
    <property type="match status" value="1"/>
</dbReference>
<reference evidence="2" key="1">
    <citation type="submission" date="2022-03" db="EMBL/GenBank/DDBJ databases">
        <title>A functionally conserved STORR gene fusion in Papaver species that diverged 16.8 million years ago.</title>
        <authorList>
            <person name="Catania T."/>
        </authorList>
    </citation>
    <scope>NUCLEOTIDE SEQUENCE</scope>
    <source>
        <strain evidence="2">S-191538</strain>
    </source>
</reference>
<accession>A0AA41RQT6</accession>
<dbReference type="GO" id="GO:0009706">
    <property type="term" value="C:chloroplast inner membrane"/>
    <property type="evidence" value="ECO:0007669"/>
    <property type="project" value="TreeGrafter"/>
</dbReference>
<proteinExistence type="predicted"/>
<feature type="region of interest" description="Disordered" evidence="1">
    <location>
        <begin position="288"/>
        <end position="344"/>
    </location>
</feature>
<feature type="compositionally biased region" description="Basic and acidic residues" evidence="1">
    <location>
        <begin position="297"/>
        <end position="306"/>
    </location>
</feature>
<evidence type="ECO:0000256" key="1">
    <source>
        <dbReference type="SAM" id="MobiDB-lite"/>
    </source>
</evidence>
<comment type="caution">
    <text evidence="2">The sequence shown here is derived from an EMBL/GenBank/DDBJ whole genome shotgun (WGS) entry which is preliminary data.</text>
</comment>
<evidence type="ECO:0008006" key="4">
    <source>
        <dbReference type="Google" id="ProtNLM"/>
    </source>
</evidence>
<dbReference type="InterPro" id="IPR034572">
    <property type="entry name" value="MCD1"/>
</dbReference>
<gene>
    <name evidence="2" type="ORF">MKW94_005713</name>
</gene>
<protein>
    <recommendedName>
        <fullName evidence="4">Protein MULTIPLE CHLOROPLAST DIVISION SITE 1</fullName>
    </recommendedName>
</protein>
<feature type="compositionally biased region" description="Low complexity" evidence="1">
    <location>
        <begin position="314"/>
        <end position="332"/>
    </location>
</feature>
<sequence>MALISNVATLLQFQSISFEPTISKTNHRISAIGAKFRFGSSYLSWNPRTVKQKFPVKVICSLEDSDDKRVRNDKEIGDSGNRITKFREMISSNVTPVVFEIKRQIHTNHVAIWCVVISFSLISVSDYITRKSSNDHHGSVADLVKRGQLRSDRRGISGPLKYDDPFDNPLVRVSKDDSTVEMCGKVYRLAPVTLTQDEQSSHQRRRSRAYQWKRPTMFIKEGESIPPDVDPDSVRWIPANHPFATTANDIDEDFAQKNMYQKTGVPYRIKAEHETLQKKLESLQNEQKLNKMVIDPSDARDFERPFKSASMDRNSNGGQAGNNSSASPNSHGTDTSIEETKKQF</sequence>
<dbReference type="GO" id="GO:0010020">
    <property type="term" value="P:chloroplast fission"/>
    <property type="evidence" value="ECO:0007669"/>
    <property type="project" value="InterPro"/>
</dbReference>
<name>A0AA41RQT6_PAPNU</name>
<dbReference type="AlphaFoldDB" id="A0AA41RQT6"/>
<evidence type="ECO:0000313" key="2">
    <source>
        <dbReference type="EMBL" id="MCL7025059.1"/>
    </source>
</evidence>